<dbReference type="Gene3D" id="3.30.450.40">
    <property type="match status" value="1"/>
</dbReference>
<dbReference type="GO" id="GO:0006355">
    <property type="term" value="P:regulation of DNA-templated transcription"/>
    <property type="evidence" value="ECO:0007669"/>
    <property type="project" value="InterPro"/>
</dbReference>
<dbReference type="GO" id="GO:0043565">
    <property type="term" value="F:sequence-specific DNA binding"/>
    <property type="evidence" value="ECO:0007669"/>
    <property type="project" value="InterPro"/>
</dbReference>
<organism evidence="7 8">
    <name type="scientific">Actinoallomurus bryophytorum</name>
    <dbReference type="NCBI Taxonomy" id="1490222"/>
    <lineage>
        <taxon>Bacteria</taxon>
        <taxon>Bacillati</taxon>
        <taxon>Actinomycetota</taxon>
        <taxon>Actinomycetes</taxon>
        <taxon>Streptosporangiales</taxon>
        <taxon>Thermomonosporaceae</taxon>
        <taxon>Actinoallomurus</taxon>
    </lineage>
</organism>
<comment type="caution">
    <text evidence="7">The sequence shown here is derived from an EMBL/GenBank/DDBJ whole genome shotgun (WGS) entry which is preliminary data.</text>
</comment>
<evidence type="ECO:0000313" key="7">
    <source>
        <dbReference type="EMBL" id="TQL90978.1"/>
    </source>
</evidence>
<dbReference type="Pfam" id="PF02954">
    <property type="entry name" value="HTH_8"/>
    <property type="match status" value="1"/>
</dbReference>
<dbReference type="Gene3D" id="1.10.10.60">
    <property type="entry name" value="Homeodomain-like"/>
    <property type="match status" value="1"/>
</dbReference>
<sequence>MGDEFTVARARESFLASDRAPQVREEILASWKRSRFWGVAPDDLDMPYRPDLDFDTRLVRAARPVLDRLQRQLTGTNTSVILTDAHGLVLDRRVDDNGLERRLDEISLAPGFSYAEEHVGTNGIGTAIEQGQVSCVFGAEHFTDRLQLMSCAGAPIRDPLSGRLEGIIDLTTRSDHANPLMPALVQETATLIEQRLGEGGSERERALLREFMATARGGRGAIFSVAGDLVIVNAAAARLLAPSDHQLLRERADELLAGSRDVSEEILLSQGHTVRLRCRPAMGGGAVMEIHVVGDAPAGRPASAPPPGVAGGSPGWTRVCQIVEAACRSRSWLLLRGEEGVGKLAVVRAMHRRLNPAARFAVFEAADLRGDTAHWMGRLRSDLGAPMATVVLRHLDRLPAEAAVELAGLLEPAALRAWVVGTVTGPASLPHSLLAHFAESLVVPPLRHRIDDVRDIVPVLLRRHAAHRRLVCSPQAMHTLLRSPWPGNVAQLDRVVQAAVAARPTGRIEPGDLPDEAHTTSRHVLTPMEAIERDAISRALDESGGDKRKAAARLGISRATIYRKIRAFGLEIRSRA</sequence>
<keyword evidence="5" id="KW-0804">Transcription</keyword>
<dbReference type="SUPFAM" id="SSF52540">
    <property type="entry name" value="P-loop containing nucleoside triphosphate hydrolases"/>
    <property type="match status" value="1"/>
</dbReference>
<keyword evidence="2" id="KW-0067">ATP-binding</keyword>
<dbReference type="RefSeq" id="WP_141962933.1">
    <property type="nucleotide sequence ID" value="NZ_VFOZ01000002.1"/>
</dbReference>
<evidence type="ECO:0000256" key="5">
    <source>
        <dbReference type="ARBA" id="ARBA00023163"/>
    </source>
</evidence>
<dbReference type="EMBL" id="VFOZ01000002">
    <property type="protein sequence ID" value="TQL90978.1"/>
    <property type="molecule type" value="Genomic_DNA"/>
</dbReference>
<dbReference type="InterPro" id="IPR002078">
    <property type="entry name" value="Sigma_54_int"/>
</dbReference>
<dbReference type="Pfam" id="PF01590">
    <property type="entry name" value="GAF"/>
    <property type="match status" value="1"/>
</dbReference>
<dbReference type="GO" id="GO:0005524">
    <property type="term" value="F:ATP binding"/>
    <property type="evidence" value="ECO:0007669"/>
    <property type="project" value="UniProtKB-KW"/>
</dbReference>
<evidence type="ECO:0000313" key="8">
    <source>
        <dbReference type="Proteomes" id="UP000316096"/>
    </source>
</evidence>
<dbReference type="AlphaFoldDB" id="A0A543C1N2"/>
<dbReference type="PANTHER" id="PTHR32071">
    <property type="entry name" value="TRANSCRIPTIONAL REGULATORY PROTEIN"/>
    <property type="match status" value="1"/>
</dbReference>
<name>A0A543C1N2_9ACTN</name>
<dbReference type="PROSITE" id="PS00675">
    <property type="entry name" value="SIGMA54_INTERACT_1"/>
    <property type="match status" value="1"/>
</dbReference>
<dbReference type="PROSITE" id="PS50045">
    <property type="entry name" value="SIGMA54_INTERACT_4"/>
    <property type="match status" value="1"/>
</dbReference>
<evidence type="ECO:0000259" key="6">
    <source>
        <dbReference type="PROSITE" id="PS50045"/>
    </source>
</evidence>
<protein>
    <submittedName>
        <fullName evidence="7">Transcriptional regulator of acetoin/glycerol metabolism</fullName>
    </submittedName>
</protein>
<feature type="domain" description="Sigma-54 factor interaction" evidence="6">
    <location>
        <begin position="309"/>
        <end position="501"/>
    </location>
</feature>
<keyword evidence="3" id="KW-0805">Transcription regulation</keyword>
<dbReference type="InterPro" id="IPR009057">
    <property type="entry name" value="Homeodomain-like_sf"/>
</dbReference>
<proteinExistence type="predicted"/>
<accession>A0A543C1N2</accession>
<keyword evidence="8" id="KW-1185">Reference proteome</keyword>
<dbReference type="Proteomes" id="UP000316096">
    <property type="component" value="Unassembled WGS sequence"/>
</dbReference>
<dbReference type="Pfam" id="PF25601">
    <property type="entry name" value="AAA_lid_14"/>
    <property type="match status" value="1"/>
</dbReference>
<evidence type="ECO:0000256" key="4">
    <source>
        <dbReference type="ARBA" id="ARBA00023125"/>
    </source>
</evidence>
<keyword evidence="1" id="KW-0547">Nucleotide-binding</keyword>
<dbReference type="OrthoDB" id="5496274at2"/>
<dbReference type="InterPro" id="IPR025662">
    <property type="entry name" value="Sigma_54_int_dom_ATP-bd_1"/>
</dbReference>
<evidence type="ECO:0000256" key="1">
    <source>
        <dbReference type="ARBA" id="ARBA00022741"/>
    </source>
</evidence>
<reference evidence="7 8" key="1">
    <citation type="submission" date="2019-06" db="EMBL/GenBank/DDBJ databases">
        <title>Sequencing the genomes of 1000 actinobacteria strains.</title>
        <authorList>
            <person name="Klenk H.-P."/>
        </authorList>
    </citation>
    <scope>NUCLEOTIDE SEQUENCE [LARGE SCALE GENOMIC DNA]</scope>
    <source>
        <strain evidence="7 8">DSM 102200</strain>
    </source>
</reference>
<dbReference type="Gene3D" id="3.40.50.300">
    <property type="entry name" value="P-loop containing nucleotide triphosphate hydrolases"/>
    <property type="match status" value="1"/>
</dbReference>
<dbReference type="PANTHER" id="PTHR32071:SF122">
    <property type="entry name" value="SIGMA FACTOR"/>
    <property type="match status" value="1"/>
</dbReference>
<evidence type="ECO:0000256" key="3">
    <source>
        <dbReference type="ARBA" id="ARBA00023015"/>
    </source>
</evidence>
<dbReference type="Gene3D" id="1.10.8.60">
    <property type="match status" value="1"/>
</dbReference>
<dbReference type="InterPro" id="IPR003018">
    <property type="entry name" value="GAF"/>
</dbReference>
<gene>
    <name evidence="7" type="ORF">FB559_8299</name>
</gene>
<dbReference type="InterPro" id="IPR058031">
    <property type="entry name" value="AAA_lid_NorR"/>
</dbReference>
<dbReference type="PRINTS" id="PR01590">
    <property type="entry name" value="HTHFIS"/>
</dbReference>
<evidence type="ECO:0000256" key="2">
    <source>
        <dbReference type="ARBA" id="ARBA00022840"/>
    </source>
</evidence>
<dbReference type="SUPFAM" id="SSF46689">
    <property type="entry name" value="Homeodomain-like"/>
    <property type="match status" value="1"/>
</dbReference>
<dbReference type="InterPro" id="IPR002197">
    <property type="entry name" value="HTH_Fis"/>
</dbReference>
<dbReference type="InterPro" id="IPR027417">
    <property type="entry name" value="P-loop_NTPase"/>
</dbReference>
<keyword evidence="4" id="KW-0238">DNA-binding</keyword>
<dbReference type="InterPro" id="IPR029016">
    <property type="entry name" value="GAF-like_dom_sf"/>
</dbReference>